<evidence type="ECO:0000256" key="6">
    <source>
        <dbReference type="ARBA" id="ARBA00023157"/>
    </source>
</evidence>
<dbReference type="SUPFAM" id="SSF52833">
    <property type="entry name" value="Thioredoxin-like"/>
    <property type="match status" value="1"/>
</dbReference>
<sequence>MADTYVNSRIRENAVTLFVKDSCPYCRNAVEMLKGFSFVPGCLQVFDIAGLDNVQDYLEQITGQRTVPRVFIGRHCIGGLSDLQRLKGYLPTILRRIGAL</sequence>
<dbReference type="Pfam" id="PF00462">
    <property type="entry name" value="Glutaredoxin"/>
    <property type="match status" value="1"/>
</dbReference>
<dbReference type="PROSITE" id="PS00195">
    <property type="entry name" value="GLUTAREDOXIN_1"/>
    <property type="match status" value="1"/>
</dbReference>
<feature type="domain" description="Glutaredoxin" evidence="8">
    <location>
        <begin position="15"/>
        <end position="77"/>
    </location>
</feature>
<evidence type="ECO:0000256" key="4">
    <source>
        <dbReference type="ARBA" id="ARBA00022448"/>
    </source>
</evidence>
<evidence type="ECO:0000256" key="1">
    <source>
        <dbReference type="ARBA" id="ARBA00002549"/>
    </source>
</evidence>
<keyword evidence="10" id="KW-1185">Reference proteome</keyword>
<dbReference type="InterPro" id="IPR036249">
    <property type="entry name" value="Thioredoxin-like_sf"/>
</dbReference>
<keyword evidence="4" id="KW-0813">Transport</keyword>
<proteinExistence type="inferred from homology"/>
<evidence type="ECO:0000256" key="5">
    <source>
        <dbReference type="ARBA" id="ARBA00022982"/>
    </source>
</evidence>
<feature type="non-terminal residue" evidence="9">
    <location>
        <position position="1"/>
    </location>
</feature>
<dbReference type="InterPro" id="IPR002109">
    <property type="entry name" value="Glutaredoxin"/>
</dbReference>
<comment type="similarity">
    <text evidence="2">Belongs to the glutaredoxin family.</text>
</comment>
<gene>
    <name evidence="9" type="primary">Glrx</name>
    <name evidence="9" type="ORF">JACJAC_R10696</name>
</gene>
<dbReference type="GO" id="GO:0005739">
    <property type="term" value="C:mitochondrion"/>
    <property type="evidence" value="ECO:0007669"/>
    <property type="project" value="TreeGrafter"/>
</dbReference>
<dbReference type="EMBL" id="VZTM01038522">
    <property type="protein sequence ID" value="NXT02363.1"/>
    <property type="molecule type" value="Genomic_DNA"/>
</dbReference>
<evidence type="ECO:0000313" key="10">
    <source>
        <dbReference type="Proteomes" id="UP000550086"/>
    </source>
</evidence>
<organism evidence="9 10">
    <name type="scientific">Jacana jacana</name>
    <name type="common">Wattled jacana</name>
    <name type="synonym">Parra jacana</name>
    <dbReference type="NCBI Taxonomy" id="54508"/>
    <lineage>
        <taxon>Eukaryota</taxon>
        <taxon>Metazoa</taxon>
        <taxon>Chordata</taxon>
        <taxon>Craniata</taxon>
        <taxon>Vertebrata</taxon>
        <taxon>Euteleostomi</taxon>
        <taxon>Archelosauria</taxon>
        <taxon>Archosauria</taxon>
        <taxon>Dinosauria</taxon>
        <taxon>Saurischia</taxon>
        <taxon>Theropoda</taxon>
        <taxon>Coelurosauria</taxon>
        <taxon>Aves</taxon>
        <taxon>Neognathae</taxon>
        <taxon>Neoaves</taxon>
        <taxon>Charadriiformes</taxon>
        <taxon>Jacanidae</taxon>
        <taxon>Jacana</taxon>
    </lineage>
</organism>
<accession>A0A7L2Z4Z7</accession>
<comment type="function">
    <text evidence="1">Has a glutathione-disulfide oxidoreductase activity in the presence of NADPH and glutathione reductase. Reduces low molecular weight disulfides and proteins.</text>
</comment>
<dbReference type="PRINTS" id="PR00160">
    <property type="entry name" value="GLUTAREDOXIN"/>
</dbReference>
<dbReference type="CDD" id="cd03419">
    <property type="entry name" value="GRX_GRXh_1_2_like"/>
    <property type="match status" value="1"/>
</dbReference>
<evidence type="ECO:0000256" key="7">
    <source>
        <dbReference type="ARBA" id="ARBA00023284"/>
    </source>
</evidence>
<dbReference type="PANTHER" id="PTHR46185:SF1">
    <property type="entry name" value="GLUTAREDOXIN-1"/>
    <property type="match status" value="1"/>
</dbReference>
<comment type="caution">
    <text evidence="9">The sequence shown here is derived from an EMBL/GenBank/DDBJ whole genome shotgun (WGS) entry which is preliminary data.</text>
</comment>
<evidence type="ECO:0000256" key="2">
    <source>
        <dbReference type="ARBA" id="ARBA00007787"/>
    </source>
</evidence>
<dbReference type="InterPro" id="IPR011767">
    <property type="entry name" value="GLR_AS"/>
</dbReference>
<reference evidence="9 10" key="1">
    <citation type="submission" date="2019-09" db="EMBL/GenBank/DDBJ databases">
        <title>Bird 10,000 Genomes (B10K) Project - Family phase.</title>
        <authorList>
            <person name="Zhang G."/>
        </authorList>
    </citation>
    <scope>NUCLEOTIDE SEQUENCE [LARGE SCALE GENOMIC DNA]</scope>
    <source>
        <strain evidence="9">B10K-DU-002-59</strain>
        <tissue evidence="9">Muscle</tissue>
    </source>
</reference>
<keyword evidence="6" id="KW-1015">Disulfide bond</keyword>
<dbReference type="OrthoDB" id="418495at2759"/>
<name>A0A7L2Z4Z7_JACJC</name>
<protein>
    <recommendedName>
        <fullName evidence="3">Glutaredoxin-1</fullName>
    </recommendedName>
</protein>
<dbReference type="AlphaFoldDB" id="A0A7L2Z4Z7"/>
<keyword evidence="7" id="KW-0676">Redox-active center</keyword>
<evidence type="ECO:0000256" key="3">
    <source>
        <dbReference type="ARBA" id="ARBA00013662"/>
    </source>
</evidence>
<dbReference type="PROSITE" id="PS51354">
    <property type="entry name" value="GLUTAREDOXIN_2"/>
    <property type="match status" value="1"/>
</dbReference>
<dbReference type="InterPro" id="IPR047185">
    <property type="entry name" value="GLRX1"/>
</dbReference>
<dbReference type="PANTHER" id="PTHR46185">
    <property type="entry name" value="GLUTAREDOXIN-1"/>
    <property type="match status" value="1"/>
</dbReference>
<keyword evidence="5" id="KW-0249">Electron transport</keyword>
<dbReference type="InterPro" id="IPR014025">
    <property type="entry name" value="Glutaredoxin_subgr"/>
</dbReference>
<evidence type="ECO:0000313" key="9">
    <source>
        <dbReference type="EMBL" id="NXT02363.1"/>
    </source>
</evidence>
<dbReference type="GO" id="GO:0015038">
    <property type="term" value="F:glutathione disulfide oxidoreductase activity"/>
    <property type="evidence" value="ECO:0007669"/>
    <property type="project" value="TreeGrafter"/>
</dbReference>
<evidence type="ECO:0000259" key="8">
    <source>
        <dbReference type="Pfam" id="PF00462"/>
    </source>
</evidence>
<feature type="non-terminal residue" evidence="9">
    <location>
        <position position="100"/>
    </location>
</feature>
<dbReference type="Proteomes" id="UP000550086">
    <property type="component" value="Unassembled WGS sequence"/>
</dbReference>
<dbReference type="Gene3D" id="3.40.30.10">
    <property type="entry name" value="Glutaredoxin"/>
    <property type="match status" value="1"/>
</dbReference>